<accession>A0AAV3NSX9</accession>
<keyword evidence="2" id="KW-1185">Reference proteome</keyword>
<dbReference type="PANTHER" id="PTHR48475:SF2">
    <property type="entry name" value="RIBONUCLEASE H"/>
    <property type="match status" value="1"/>
</dbReference>
<dbReference type="PANTHER" id="PTHR48475">
    <property type="entry name" value="RIBONUCLEASE H"/>
    <property type="match status" value="1"/>
</dbReference>
<comment type="caution">
    <text evidence="1">The sequence shown here is derived from an EMBL/GenBank/DDBJ whole genome shotgun (WGS) entry which is preliminary data.</text>
</comment>
<proteinExistence type="predicted"/>
<dbReference type="Proteomes" id="UP001454036">
    <property type="component" value="Unassembled WGS sequence"/>
</dbReference>
<dbReference type="EMBL" id="BAABME010000398">
    <property type="protein sequence ID" value="GAA0142440.1"/>
    <property type="molecule type" value="Genomic_DNA"/>
</dbReference>
<name>A0AAV3NSX9_LITER</name>
<dbReference type="AlphaFoldDB" id="A0AAV3NSX9"/>
<evidence type="ECO:0000313" key="2">
    <source>
        <dbReference type="Proteomes" id="UP001454036"/>
    </source>
</evidence>
<reference evidence="1 2" key="1">
    <citation type="submission" date="2024-01" db="EMBL/GenBank/DDBJ databases">
        <title>The complete chloroplast genome sequence of Lithospermum erythrorhizon: insights into the phylogenetic relationship among Boraginaceae species and the maternal lineages of purple gromwells.</title>
        <authorList>
            <person name="Okada T."/>
            <person name="Watanabe K."/>
        </authorList>
    </citation>
    <scope>NUCLEOTIDE SEQUENCE [LARGE SCALE GENOMIC DNA]</scope>
</reference>
<protein>
    <submittedName>
        <fullName evidence="1">Uncharacterized protein</fullName>
    </submittedName>
</protein>
<gene>
    <name evidence="1" type="ORF">LIER_03342</name>
</gene>
<organism evidence="1 2">
    <name type="scientific">Lithospermum erythrorhizon</name>
    <name type="common">Purple gromwell</name>
    <name type="synonym">Lithospermum officinale var. erythrorhizon</name>
    <dbReference type="NCBI Taxonomy" id="34254"/>
    <lineage>
        <taxon>Eukaryota</taxon>
        <taxon>Viridiplantae</taxon>
        <taxon>Streptophyta</taxon>
        <taxon>Embryophyta</taxon>
        <taxon>Tracheophyta</taxon>
        <taxon>Spermatophyta</taxon>
        <taxon>Magnoliopsida</taxon>
        <taxon>eudicotyledons</taxon>
        <taxon>Gunneridae</taxon>
        <taxon>Pentapetalae</taxon>
        <taxon>asterids</taxon>
        <taxon>lamiids</taxon>
        <taxon>Boraginales</taxon>
        <taxon>Boraginaceae</taxon>
        <taxon>Boraginoideae</taxon>
        <taxon>Lithospermeae</taxon>
        <taxon>Lithospermum</taxon>
    </lineage>
</organism>
<evidence type="ECO:0000313" key="1">
    <source>
        <dbReference type="EMBL" id="GAA0142440.1"/>
    </source>
</evidence>
<sequence>MYEGELYRKSFEGPLLLSMSQENIQKVLYKVHIGWCGSHIGGRFLATKVTRTDFFWPITAKGKWVEAAPLAKIKGEGIVRFLWKQVLTCFGETPFILVYGTEAVLPAEKYKHLMDRSYNHIVKSRQFRLGDLVLKLYSVSHPKDVNKLNPKWKGPYRVSHILGTGTYELEETDGKPVPQTWYASKLSKFYC</sequence>